<protein>
    <recommendedName>
        <fullName evidence="3">RRM domain-containing protein</fullName>
    </recommendedName>
</protein>
<reference evidence="4 5" key="1">
    <citation type="submission" date="2024-04" db="EMBL/GenBank/DDBJ databases">
        <title>The reference genome of an endangered Asteraceae, Deinandra increscens subsp. villosa, native to the Central Coast of California.</title>
        <authorList>
            <person name="Guilliams M."/>
            <person name="Hasenstab-Lehman K."/>
            <person name="Meyer R."/>
            <person name="Mcevoy S."/>
        </authorList>
    </citation>
    <scope>NUCLEOTIDE SEQUENCE [LARGE SCALE GENOMIC DNA]</scope>
    <source>
        <tissue evidence="4">Leaf</tissue>
    </source>
</reference>
<proteinExistence type="predicted"/>
<dbReference type="Gene3D" id="3.30.70.330">
    <property type="match status" value="1"/>
</dbReference>
<comment type="caution">
    <text evidence="4">The sequence shown here is derived from an EMBL/GenBank/DDBJ whole genome shotgun (WGS) entry which is preliminary data.</text>
</comment>
<feature type="compositionally biased region" description="Basic residues" evidence="2">
    <location>
        <begin position="419"/>
        <end position="432"/>
    </location>
</feature>
<dbReference type="EMBL" id="JBCNJP010006624">
    <property type="protein sequence ID" value="KAK9049452.1"/>
    <property type="molecule type" value="Genomic_DNA"/>
</dbReference>
<keyword evidence="1" id="KW-0694">RNA-binding</keyword>
<gene>
    <name evidence="4" type="ORF">SSX86_031579</name>
</gene>
<organism evidence="4 5">
    <name type="scientific">Deinandra increscens subsp. villosa</name>
    <dbReference type="NCBI Taxonomy" id="3103831"/>
    <lineage>
        <taxon>Eukaryota</taxon>
        <taxon>Viridiplantae</taxon>
        <taxon>Streptophyta</taxon>
        <taxon>Embryophyta</taxon>
        <taxon>Tracheophyta</taxon>
        <taxon>Spermatophyta</taxon>
        <taxon>Magnoliopsida</taxon>
        <taxon>eudicotyledons</taxon>
        <taxon>Gunneridae</taxon>
        <taxon>Pentapetalae</taxon>
        <taxon>asterids</taxon>
        <taxon>campanulids</taxon>
        <taxon>Asterales</taxon>
        <taxon>Asteraceae</taxon>
        <taxon>Asteroideae</taxon>
        <taxon>Heliantheae alliance</taxon>
        <taxon>Madieae</taxon>
        <taxon>Madiinae</taxon>
        <taxon>Deinandra</taxon>
    </lineage>
</organism>
<sequence length="547" mass="61537">MAARDRYKVDQWYNAPSKRGRDNRNSHRSSESNGGVKFFVSNLPQGCSSADLSRVLKGYGDVKGTYIARKLDRLGKRFGFVTFNTGRNMNDLADDLKDAWIGSYKLYIVPAMFVDGKEIPRNVVKTWQPVKEKEIQQEDKAKDRVDEPVAMDVNVENRRTFKDTLLNKEAPVRDVVEINVDQSIVAFGDWFDRAVIIHLKSLEALTTLRVWLKNLGVVEVEIKYVGGLCAMLVFDNSDMKKAFTSRKEEWGGYVVLLEEWYGQTFQVPRIAWIKIRGVPLSIACSKVFDEVAAKFGSVVQPAIFPEEDGDLSVACVGISRSDVVRVNQKVVLNWKASKFEVWVEEEGADWIPDCLMSFEDDVTTEEVLTSPEAAFVDEQAFDLNVAQPDNIGNIGVGSEDTVILDNNDGVTKEVGGSAMKKRKGFNRKKGNRKLSVSPVGNDRPKKRQREGEDMFDLDRFIYTVNEGQRTLENEDSSDVIRNSQEEAEGDMSMHVDGCELGGNNVVINKERGETILMAESLGVRNMDKFSNELVQTIVNEGFQCVDQ</sequence>
<feature type="region of interest" description="Disordered" evidence="2">
    <location>
        <begin position="414"/>
        <end position="452"/>
    </location>
</feature>
<evidence type="ECO:0000256" key="1">
    <source>
        <dbReference type="PROSITE-ProRule" id="PRU00176"/>
    </source>
</evidence>
<evidence type="ECO:0000259" key="3">
    <source>
        <dbReference type="PROSITE" id="PS50102"/>
    </source>
</evidence>
<accession>A0AAP0GI30</accession>
<dbReference type="SUPFAM" id="SSF54928">
    <property type="entry name" value="RNA-binding domain, RBD"/>
    <property type="match status" value="1"/>
</dbReference>
<dbReference type="GO" id="GO:0003723">
    <property type="term" value="F:RNA binding"/>
    <property type="evidence" value="ECO:0007669"/>
    <property type="project" value="UniProtKB-UniRule"/>
</dbReference>
<dbReference type="AlphaFoldDB" id="A0AAP0GI30"/>
<dbReference type="InterPro" id="IPR000504">
    <property type="entry name" value="RRM_dom"/>
</dbReference>
<dbReference type="CDD" id="cd00590">
    <property type="entry name" value="RRM_SF"/>
    <property type="match status" value="1"/>
</dbReference>
<feature type="compositionally biased region" description="Basic and acidic residues" evidence="2">
    <location>
        <begin position="19"/>
        <end position="30"/>
    </location>
</feature>
<evidence type="ECO:0000313" key="4">
    <source>
        <dbReference type="EMBL" id="KAK9049452.1"/>
    </source>
</evidence>
<dbReference type="InterPro" id="IPR012677">
    <property type="entry name" value="Nucleotide-bd_a/b_plait_sf"/>
</dbReference>
<feature type="domain" description="RRM" evidence="3">
    <location>
        <begin position="36"/>
        <end position="126"/>
    </location>
</feature>
<dbReference type="Proteomes" id="UP001408789">
    <property type="component" value="Unassembled WGS sequence"/>
</dbReference>
<name>A0AAP0GI30_9ASTR</name>
<evidence type="ECO:0000256" key="2">
    <source>
        <dbReference type="SAM" id="MobiDB-lite"/>
    </source>
</evidence>
<evidence type="ECO:0000313" key="5">
    <source>
        <dbReference type="Proteomes" id="UP001408789"/>
    </source>
</evidence>
<dbReference type="InterPro" id="IPR035979">
    <property type="entry name" value="RBD_domain_sf"/>
</dbReference>
<feature type="region of interest" description="Disordered" evidence="2">
    <location>
        <begin position="1"/>
        <end position="33"/>
    </location>
</feature>
<dbReference type="Pfam" id="PF00076">
    <property type="entry name" value="RRM_1"/>
    <property type="match status" value="1"/>
</dbReference>
<dbReference type="SMART" id="SM00360">
    <property type="entry name" value="RRM"/>
    <property type="match status" value="1"/>
</dbReference>
<dbReference type="PROSITE" id="PS50102">
    <property type="entry name" value="RRM"/>
    <property type="match status" value="1"/>
</dbReference>
<keyword evidence="5" id="KW-1185">Reference proteome</keyword>